<name>A0ACC3MPA1_9PEZI</name>
<accession>A0ACC3MPA1</accession>
<gene>
    <name evidence="1" type="ORF">LTR37_016371</name>
</gene>
<protein>
    <submittedName>
        <fullName evidence="1">Uncharacterized protein</fullName>
    </submittedName>
</protein>
<organism evidence="1 2">
    <name type="scientific">Vermiconidia calcicola</name>
    <dbReference type="NCBI Taxonomy" id="1690605"/>
    <lineage>
        <taxon>Eukaryota</taxon>
        <taxon>Fungi</taxon>
        <taxon>Dikarya</taxon>
        <taxon>Ascomycota</taxon>
        <taxon>Pezizomycotina</taxon>
        <taxon>Dothideomycetes</taxon>
        <taxon>Dothideomycetidae</taxon>
        <taxon>Mycosphaerellales</taxon>
        <taxon>Extremaceae</taxon>
        <taxon>Vermiconidia</taxon>
    </lineage>
</organism>
<reference evidence="1" key="1">
    <citation type="submission" date="2023-07" db="EMBL/GenBank/DDBJ databases">
        <title>Black Yeasts Isolated from many extreme environments.</title>
        <authorList>
            <person name="Coleine C."/>
            <person name="Stajich J.E."/>
            <person name="Selbmann L."/>
        </authorList>
    </citation>
    <scope>NUCLEOTIDE SEQUENCE</scope>
    <source>
        <strain evidence="1">CCFEE 5714</strain>
    </source>
</reference>
<dbReference type="EMBL" id="JAUTXU010000195">
    <property type="protein sequence ID" value="KAK3699635.1"/>
    <property type="molecule type" value="Genomic_DNA"/>
</dbReference>
<comment type="caution">
    <text evidence="1">The sequence shown here is derived from an EMBL/GenBank/DDBJ whole genome shotgun (WGS) entry which is preliminary data.</text>
</comment>
<evidence type="ECO:0000313" key="1">
    <source>
        <dbReference type="EMBL" id="KAK3699635.1"/>
    </source>
</evidence>
<evidence type="ECO:0000313" key="2">
    <source>
        <dbReference type="Proteomes" id="UP001281147"/>
    </source>
</evidence>
<proteinExistence type="predicted"/>
<keyword evidence="2" id="KW-1185">Reference proteome</keyword>
<dbReference type="Proteomes" id="UP001281147">
    <property type="component" value="Unassembled WGS sequence"/>
</dbReference>
<sequence>MSFVVLLATALSFFFSIPANAQLLDELLPDLDIPVIGSILNTATRTLQLPSSPARAASRISSVVGSEPTDSTIFEVATNLVKAGLTLDNLQDAVDFVDGFVDGQDSSSNVNSRSPNPPVYPVSGKTDARYSLPAGAPQPIILVPGTGNTGYTTFKGNYIPLLQRSTIGDPVWLNIPDFLLDDAQVNAEFVAYAINYISGISRKRKAAVICWSQGNIDTQWAFKYWPSTRTRSRTFSPDYHSTTLANLIDNGDPMPPAVLQQEYNSDFITTLRANGGDSSYVPTTTVYSGFLDEIVQPQSGHGASAFLKNARGAGVSNNEVQVICPPGSPAGSFYTHEGTLYNPLGFALAIDALSHAGPGRPNRLDLDDVCAPLLTPGLDVTDFLLTENSILIAALTILTYPDRVLNEPPIKGIYHLQAYVHV</sequence>